<comment type="caution">
    <text evidence="1">The sequence shown here is derived from an EMBL/GenBank/DDBJ whole genome shotgun (WGS) entry which is preliminary data.</text>
</comment>
<evidence type="ECO:0000313" key="1">
    <source>
        <dbReference type="EMBL" id="OQD75274.1"/>
    </source>
</evidence>
<gene>
    <name evidence="1" type="ORF">PENANT_c155G03999</name>
</gene>
<dbReference type="AlphaFoldDB" id="A0A1V6PE47"/>
<protein>
    <submittedName>
        <fullName evidence="1">Uncharacterized protein</fullName>
    </submittedName>
</protein>
<dbReference type="EMBL" id="MDYN01000155">
    <property type="protein sequence ID" value="OQD75274.1"/>
    <property type="molecule type" value="Genomic_DNA"/>
</dbReference>
<sequence length="60" mass="6712">MGRVGPKLQAHAPTRSWLWARSPGTNELSNDELDTLTEVSGTAKLILDLRNEFGRRNYGD</sequence>
<accession>A0A1V6PE47</accession>
<keyword evidence="2" id="KW-1185">Reference proteome</keyword>
<evidence type="ECO:0000313" key="2">
    <source>
        <dbReference type="Proteomes" id="UP000191672"/>
    </source>
</evidence>
<proteinExistence type="predicted"/>
<organism evidence="1 2">
    <name type="scientific">Penicillium antarcticum</name>
    <dbReference type="NCBI Taxonomy" id="416450"/>
    <lineage>
        <taxon>Eukaryota</taxon>
        <taxon>Fungi</taxon>
        <taxon>Dikarya</taxon>
        <taxon>Ascomycota</taxon>
        <taxon>Pezizomycotina</taxon>
        <taxon>Eurotiomycetes</taxon>
        <taxon>Eurotiomycetidae</taxon>
        <taxon>Eurotiales</taxon>
        <taxon>Aspergillaceae</taxon>
        <taxon>Penicillium</taxon>
    </lineage>
</organism>
<name>A0A1V6PE47_9EURO</name>
<reference evidence="2" key="1">
    <citation type="journal article" date="2017" name="Nat. Microbiol.">
        <title>Global analysis of biosynthetic gene clusters reveals vast potential of secondary metabolite production in Penicillium species.</title>
        <authorList>
            <person name="Nielsen J.C."/>
            <person name="Grijseels S."/>
            <person name="Prigent S."/>
            <person name="Ji B."/>
            <person name="Dainat J."/>
            <person name="Nielsen K.F."/>
            <person name="Frisvad J.C."/>
            <person name="Workman M."/>
            <person name="Nielsen J."/>
        </authorList>
    </citation>
    <scope>NUCLEOTIDE SEQUENCE [LARGE SCALE GENOMIC DNA]</scope>
    <source>
        <strain evidence="2">IBT 31811</strain>
    </source>
</reference>
<dbReference type="Proteomes" id="UP000191672">
    <property type="component" value="Unassembled WGS sequence"/>
</dbReference>